<dbReference type="InterPro" id="IPR002912">
    <property type="entry name" value="ACT_dom"/>
</dbReference>
<keyword evidence="6" id="KW-0511">Multifunctional enzyme</keyword>
<dbReference type="InterPro" id="IPR003607">
    <property type="entry name" value="HD/PDEase_dom"/>
</dbReference>
<comment type="caution">
    <text evidence="9">The sequence shown here is derived from an EMBL/GenBank/DDBJ whole genome shotgun (WGS) entry which is preliminary data.</text>
</comment>
<dbReference type="PANTHER" id="PTHR47320">
    <property type="entry name" value="BIFUNCTIONAL URIDYLYLTRANSFERASE/URIDYLYL-REMOVING ENZYME"/>
    <property type="match status" value="1"/>
</dbReference>
<feature type="domain" description="ACT" evidence="7">
    <location>
        <begin position="728"/>
        <end position="809"/>
    </location>
</feature>
<dbReference type="SMART" id="SM00471">
    <property type="entry name" value="HDc"/>
    <property type="match status" value="1"/>
</dbReference>
<dbReference type="CDD" id="cd00077">
    <property type="entry name" value="HDc"/>
    <property type="match status" value="1"/>
</dbReference>
<dbReference type="NCBIfam" id="TIGR01693">
    <property type="entry name" value="UTase_glnD"/>
    <property type="match status" value="1"/>
</dbReference>
<dbReference type="AlphaFoldDB" id="A0A1J5SQ62"/>
<dbReference type="InterPro" id="IPR013546">
    <property type="entry name" value="PII_UdlTrfase/GS_AdlTrfase"/>
</dbReference>
<dbReference type="Pfam" id="PF01909">
    <property type="entry name" value="NTP_transf_2"/>
    <property type="match status" value="1"/>
</dbReference>
<proteinExistence type="inferred from homology"/>
<dbReference type="Pfam" id="PF08335">
    <property type="entry name" value="GlnD_UR_UTase"/>
    <property type="match status" value="1"/>
</dbReference>
<dbReference type="GO" id="GO:0008773">
    <property type="term" value="F:[protein-PII] uridylyltransferase activity"/>
    <property type="evidence" value="ECO:0007669"/>
    <property type="project" value="InterPro"/>
</dbReference>
<name>A0A1J5SQ62_9ZZZZ</name>
<dbReference type="NCBIfam" id="NF003467">
    <property type="entry name" value="PRK05092.1"/>
    <property type="match status" value="1"/>
</dbReference>
<dbReference type="InterPro" id="IPR010043">
    <property type="entry name" value="UTase/UR"/>
</dbReference>
<dbReference type="InterPro" id="IPR002934">
    <property type="entry name" value="Polymerase_NTP_transf_dom"/>
</dbReference>
<dbReference type="InterPro" id="IPR045865">
    <property type="entry name" value="ACT-like_dom_sf"/>
</dbReference>
<evidence type="ECO:0000259" key="7">
    <source>
        <dbReference type="PROSITE" id="PS51671"/>
    </source>
</evidence>
<dbReference type="HAMAP" id="MF_00277">
    <property type="entry name" value="PII_uridylyl_transf"/>
    <property type="match status" value="1"/>
</dbReference>
<dbReference type="PROSITE" id="PS51671">
    <property type="entry name" value="ACT"/>
    <property type="match status" value="2"/>
</dbReference>
<evidence type="ECO:0000256" key="3">
    <source>
        <dbReference type="ARBA" id="ARBA00022737"/>
    </source>
</evidence>
<feature type="domain" description="ACT" evidence="7">
    <location>
        <begin position="840"/>
        <end position="917"/>
    </location>
</feature>
<accession>A0A1J5SQ62</accession>
<keyword evidence="1 9" id="KW-0808">Transferase</keyword>
<evidence type="ECO:0000256" key="5">
    <source>
        <dbReference type="ARBA" id="ARBA00022842"/>
    </source>
</evidence>
<keyword evidence="2 9" id="KW-0548">Nucleotidyltransferase</keyword>
<dbReference type="InterPro" id="IPR043519">
    <property type="entry name" value="NT_sf"/>
</dbReference>
<keyword evidence="5" id="KW-0460">Magnesium</keyword>
<sequence length="928" mass="104428">MQHKIKNQRAIIDRQEVIARLDGIIAAEVPKAQRRSQVLAVFKDAFKAGHDEVRRRFESHGQGTEAVRENCFLIDQLVRIVHDYALQHEYPVGVATTGQIMGVVAVGGYGRGELSPKSDIDLLFLLPYKRTAHAEQVVEYMLYMLWDLGLTVGHSTRTVDECIRQAKADLTIRTALLEARWLWGDEALYDELKRRYRAEVVAGSMEEFVEAKLAERDSRHQKLGEARYVLEPNIKEGKGGLRDLHTLYWIAKYLYAISDVRELVALGVLSADAAARFEKAQAFLWTVRCHLHYLTGREEDRLTFDMQPEIGRRMNYTDHGGTSGVERFMKHYYLIAKDVGDLTRIFCALLEEQHKRKPKLRFPLALRRGRRLEGFKLEGNRLDVVEEGQFEHQPLDMIRLFHTALAQDLDVHPRAMSLVTQSLKRIDGKLRQDGEANRLFVEMLCSPKDPEAALRHMNESGVLGRFIPDFGRVVAQMQYDMYHVFTVDEHTIQAVGILHRLESGQLAAEAPACTEVMKTLLSRRTLYLATFLHDIAKGRNADHSELGAEIVLKLGPRLGLSDEETETASWLVRHHLLMTRTAFKRDIDDLQTISDFVAVVQSPERLKLLLALTVADVRAVGPKVWNAWKAGLLRELYHRALDMMSGGIGVEKREARVEAAQNALRAALAGQWPAEDIEAHLARGYPSYWVSFDTATHLRQAALVRAAEARQAPLTIDSRQDPANEVTEITLYTGDHPGLFSQIAGAMALSGVSIVDAKIITMTNGMALDTFTIHDMDGGPVSNAARLEKLCANLEQGLSGRLRLSREIAKRRDSVQSRTRVFKVPPRVLVDNKASAKHTVIEVNGRDRIGLLYDITSAMTRLSLQISSAHISTYGERVVDVFYVKDVFGLKVEHERKIRDIREALAAALQEPGICDPAPAPKTPRAAE</sequence>
<dbReference type="SUPFAM" id="SSF81891">
    <property type="entry name" value="Poly A polymerase C-terminal region-like"/>
    <property type="match status" value="1"/>
</dbReference>
<evidence type="ECO:0000256" key="4">
    <source>
        <dbReference type="ARBA" id="ARBA00022801"/>
    </source>
</evidence>
<gene>
    <name evidence="9" type="primary">glnD_5</name>
    <name evidence="9" type="ORF">GALL_116320</name>
</gene>
<feature type="domain" description="HD" evidence="8">
    <location>
        <begin position="487"/>
        <end position="609"/>
    </location>
</feature>
<dbReference type="Pfam" id="PF01966">
    <property type="entry name" value="HD"/>
    <property type="match status" value="1"/>
</dbReference>
<keyword evidence="4" id="KW-0378">Hydrolase</keyword>
<dbReference type="CDD" id="cd05401">
    <property type="entry name" value="NT_GlnE_GlnD_like"/>
    <property type="match status" value="1"/>
</dbReference>
<organism evidence="9">
    <name type="scientific">mine drainage metagenome</name>
    <dbReference type="NCBI Taxonomy" id="410659"/>
    <lineage>
        <taxon>unclassified sequences</taxon>
        <taxon>metagenomes</taxon>
        <taxon>ecological metagenomes</taxon>
    </lineage>
</organism>
<dbReference type="PIRSF" id="PIRSF006288">
    <property type="entry name" value="PII_uridyltransf"/>
    <property type="match status" value="1"/>
</dbReference>
<dbReference type="InterPro" id="IPR006674">
    <property type="entry name" value="HD_domain"/>
</dbReference>
<dbReference type="Pfam" id="PF24931">
    <property type="entry name" value="ACT_ACR9_3rd"/>
    <property type="match status" value="1"/>
</dbReference>
<keyword evidence="3" id="KW-0677">Repeat</keyword>
<dbReference type="GO" id="GO:0016787">
    <property type="term" value="F:hydrolase activity"/>
    <property type="evidence" value="ECO:0007669"/>
    <property type="project" value="UniProtKB-KW"/>
</dbReference>
<dbReference type="PROSITE" id="PS51831">
    <property type="entry name" value="HD"/>
    <property type="match status" value="1"/>
</dbReference>
<evidence type="ECO:0000256" key="6">
    <source>
        <dbReference type="ARBA" id="ARBA00023268"/>
    </source>
</evidence>
<evidence type="ECO:0000259" key="8">
    <source>
        <dbReference type="PROSITE" id="PS51831"/>
    </source>
</evidence>
<evidence type="ECO:0000256" key="2">
    <source>
        <dbReference type="ARBA" id="ARBA00022695"/>
    </source>
</evidence>
<reference evidence="9" key="1">
    <citation type="submission" date="2016-10" db="EMBL/GenBank/DDBJ databases">
        <title>Sequence of Gallionella enrichment culture.</title>
        <authorList>
            <person name="Poehlein A."/>
            <person name="Muehling M."/>
            <person name="Daniel R."/>
        </authorList>
    </citation>
    <scope>NUCLEOTIDE SEQUENCE</scope>
</reference>
<dbReference type="SUPFAM" id="SSF81301">
    <property type="entry name" value="Nucleotidyltransferase"/>
    <property type="match status" value="1"/>
</dbReference>
<dbReference type="Gene3D" id="3.30.460.10">
    <property type="entry name" value="Beta Polymerase, domain 2"/>
    <property type="match status" value="1"/>
</dbReference>
<dbReference type="CDD" id="cd04899">
    <property type="entry name" value="ACT_ACR-UUR-like_2"/>
    <property type="match status" value="1"/>
</dbReference>
<dbReference type="SUPFAM" id="SSF55021">
    <property type="entry name" value="ACT-like"/>
    <property type="match status" value="2"/>
</dbReference>
<dbReference type="PANTHER" id="PTHR47320:SF1">
    <property type="entry name" value="BIFUNCTIONAL URIDYLYLTRANSFERASE_URIDYLYL-REMOVING ENZYME"/>
    <property type="match status" value="1"/>
</dbReference>
<evidence type="ECO:0000256" key="1">
    <source>
        <dbReference type="ARBA" id="ARBA00022679"/>
    </source>
</evidence>
<evidence type="ECO:0000313" key="9">
    <source>
        <dbReference type="EMBL" id="OIR06160.1"/>
    </source>
</evidence>
<protein>
    <submittedName>
        <fullName evidence="9">Bifunctional uridylyltransferase/uridylyl-removing enzyme</fullName>
    </submittedName>
</protein>
<dbReference type="Gene3D" id="1.10.3090.10">
    <property type="entry name" value="cca-adding enzyme, domain 2"/>
    <property type="match status" value="1"/>
</dbReference>
<dbReference type="SUPFAM" id="SSF81593">
    <property type="entry name" value="Nucleotidyltransferase substrate binding subunit/domain"/>
    <property type="match status" value="1"/>
</dbReference>
<dbReference type="CDD" id="cd04900">
    <property type="entry name" value="ACT_UUR-like_1"/>
    <property type="match status" value="1"/>
</dbReference>
<dbReference type="Gene3D" id="3.30.70.260">
    <property type="match status" value="1"/>
</dbReference>
<dbReference type="EMBL" id="MLJW01000045">
    <property type="protein sequence ID" value="OIR06160.1"/>
    <property type="molecule type" value="Genomic_DNA"/>
</dbReference>